<comment type="similarity">
    <text evidence="6">Belongs to the group II decarboxylase family. MfnA subfamily.</text>
</comment>
<dbReference type="GO" id="GO:0004837">
    <property type="term" value="F:tyrosine decarboxylase activity"/>
    <property type="evidence" value="ECO:0007669"/>
    <property type="project" value="UniProtKB-UniRule"/>
</dbReference>
<reference evidence="8" key="1">
    <citation type="journal article" date="2020" name="bioRxiv">
        <title>A rank-normalized archaeal taxonomy based on genome phylogeny resolves widespread incomplete and uneven classifications.</title>
        <authorList>
            <person name="Rinke C."/>
            <person name="Chuvochina M."/>
            <person name="Mussig A.J."/>
            <person name="Chaumeil P.-A."/>
            <person name="Waite D.W."/>
            <person name="Whitman W.B."/>
            <person name="Parks D.H."/>
            <person name="Hugenholtz P."/>
        </authorList>
    </citation>
    <scope>NUCLEOTIDE SEQUENCE</scope>
    <source>
        <strain evidence="8">UBA12518</strain>
    </source>
</reference>
<gene>
    <name evidence="6 8" type="primary">mfnA</name>
    <name evidence="8" type="ORF">HA299_01530</name>
</gene>
<dbReference type="UniPathway" id="UPA00241"/>
<dbReference type="AlphaFoldDB" id="A0A832RW01"/>
<dbReference type="EMBL" id="DUIH01000009">
    <property type="protein sequence ID" value="HIH69293.1"/>
    <property type="molecule type" value="Genomic_DNA"/>
</dbReference>
<comment type="caution">
    <text evidence="8">The sequence shown here is derived from an EMBL/GenBank/DDBJ whole genome shotgun (WGS) entry which is preliminary data.</text>
</comment>
<protein>
    <recommendedName>
        <fullName evidence="6">Probable L-tyrosine/L-aspartate decarboxylase</fullName>
        <shortName evidence="6">TDC/ADC</shortName>
        <ecNumber evidence="6">4.1.1.11</ecNumber>
        <ecNumber evidence="6">4.1.1.25</ecNumber>
    </recommendedName>
</protein>
<comment type="cofactor">
    <cofactor evidence="1 6 7">
        <name>pyridoxal 5'-phosphate</name>
        <dbReference type="ChEBI" id="CHEBI:597326"/>
    </cofactor>
</comment>
<dbReference type="InterPro" id="IPR002129">
    <property type="entry name" value="PyrdxlP-dep_de-COase"/>
</dbReference>
<dbReference type="GO" id="GO:2001120">
    <property type="term" value="P:methanofuran biosynthetic process"/>
    <property type="evidence" value="ECO:0007669"/>
    <property type="project" value="UniProtKB-UniRule"/>
</dbReference>
<sequence>MIPEKGEGIESVMLELSKLHELDTDYTRVFSSMCTRPHPVAVRAHLLYMESNLGDPGLFPASVEIERRLIGMLGSLAGGEEVRGYITTGGTESNIQAIRAALHMARMQGATPTNVVVPESAHFSFEKVASMLGIELRRAKLDEQMRVDVGSMESLIDEGTAAIVGIAGTTEFGQIDPIEQLSQLALEWGVHLHVDAAFGGFVIPFLHTSMRWNFECKGISSMCIDPHKMGMSTIPCGSLLFRQETLLDGLGVDTPYLTSKRQYSLTGTRTGATAAGAYAVMRHLGRRGYARVVGECMRLTRMLAEEARDMGIEPAIEPVMNVLTLRVPEPREVERALMRRGWYTSITRQPECLRLVIMPHATERAVLQLADDLKDVLVALGVSQSL</sequence>
<accession>A0A832RW01</accession>
<comment type="catalytic activity">
    <reaction evidence="6">
        <text>L-aspartate + H(+) = beta-alanine + CO2</text>
        <dbReference type="Rhea" id="RHEA:19497"/>
        <dbReference type="ChEBI" id="CHEBI:15378"/>
        <dbReference type="ChEBI" id="CHEBI:16526"/>
        <dbReference type="ChEBI" id="CHEBI:29991"/>
        <dbReference type="ChEBI" id="CHEBI:57966"/>
        <dbReference type="EC" id="4.1.1.11"/>
    </reaction>
</comment>
<dbReference type="Gene3D" id="3.90.1150.10">
    <property type="entry name" value="Aspartate Aminotransferase, domain 1"/>
    <property type="match status" value="1"/>
</dbReference>
<comment type="pathway">
    <text evidence="6">Cofactor biosynthesis; methanofuran biosynthesis.</text>
</comment>
<dbReference type="InterPro" id="IPR015422">
    <property type="entry name" value="PyrdxlP-dep_Trfase_small"/>
</dbReference>
<dbReference type="EC" id="4.1.1.25" evidence="6"/>
<dbReference type="GO" id="GO:0015937">
    <property type="term" value="P:coenzyme A biosynthetic process"/>
    <property type="evidence" value="ECO:0007669"/>
    <property type="project" value="UniProtKB-UniRule"/>
</dbReference>
<comment type="pathway">
    <text evidence="6">Cofactor biosynthesis; coenzyme A biosynthesis.</text>
</comment>
<dbReference type="InterPro" id="IPR015421">
    <property type="entry name" value="PyrdxlP-dep_Trfase_major"/>
</dbReference>
<evidence type="ECO:0000256" key="7">
    <source>
        <dbReference type="PIRSR" id="PIRSR602129-50"/>
    </source>
</evidence>
<name>A0A832RW01_9EURY</name>
<evidence type="ECO:0000313" key="9">
    <source>
        <dbReference type="Proteomes" id="UP000600363"/>
    </source>
</evidence>
<dbReference type="PROSITE" id="PS00392">
    <property type="entry name" value="DDC_GAD_HDC_YDC"/>
    <property type="match status" value="1"/>
</dbReference>
<comment type="function">
    <text evidence="6">Catalyzes the decarboxylation of L-tyrosine to produce tyramine for methanofuran biosynthesis. Can also catalyze the decarboxylation of L-aspartate to produce beta-alanine for coenzyme A (CoA) biosynthesis.</text>
</comment>
<dbReference type="InterPro" id="IPR015424">
    <property type="entry name" value="PyrdxlP-dep_Trfase"/>
</dbReference>
<dbReference type="SUPFAM" id="SSF53383">
    <property type="entry name" value="PLP-dependent transferases"/>
    <property type="match status" value="1"/>
</dbReference>
<evidence type="ECO:0000313" key="8">
    <source>
        <dbReference type="EMBL" id="HIH69293.1"/>
    </source>
</evidence>
<dbReference type="EC" id="4.1.1.11" evidence="6"/>
<dbReference type="Pfam" id="PF00282">
    <property type="entry name" value="Pyridoxal_deC"/>
    <property type="match status" value="1"/>
</dbReference>
<evidence type="ECO:0000256" key="6">
    <source>
        <dbReference type="HAMAP-Rule" id="MF_01610"/>
    </source>
</evidence>
<dbReference type="InterPro" id="IPR050477">
    <property type="entry name" value="GrpII_AminoAcid_Decarb"/>
</dbReference>
<dbReference type="PANTHER" id="PTHR42735:SF6">
    <property type="entry name" value="SPHINGOSINE-1-PHOSPHATE LYASE 1"/>
    <property type="match status" value="1"/>
</dbReference>
<dbReference type="InterPro" id="IPR021115">
    <property type="entry name" value="Pyridoxal-P_BS"/>
</dbReference>
<dbReference type="HAMAP" id="MF_01610">
    <property type="entry name" value="MfnA_decarbox"/>
    <property type="match status" value="1"/>
</dbReference>
<dbReference type="GO" id="GO:0004068">
    <property type="term" value="F:aspartate 1-decarboxylase activity"/>
    <property type="evidence" value="ECO:0007669"/>
    <property type="project" value="UniProtKB-UniRule"/>
</dbReference>
<dbReference type="GO" id="GO:0019752">
    <property type="term" value="P:carboxylic acid metabolic process"/>
    <property type="evidence" value="ECO:0007669"/>
    <property type="project" value="InterPro"/>
</dbReference>
<dbReference type="NCBIfam" id="TIGR03812">
    <property type="entry name" value="tyr_de_CO2_Arch"/>
    <property type="match status" value="1"/>
</dbReference>
<evidence type="ECO:0000256" key="1">
    <source>
        <dbReference type="ARBA" id="ARBA00001933"/>
    </source>
</evidence>
<evidence type="ECO:0000256" key="4">
    <source>
        <dbReference type="ARBA" id="ARBA00023239"/>
    </source>
</evidence>
<evidence type="ECO:0000256" key="2">
    <source>
        <dbReference type="ARBA" id="ARBA00022793"/>
    </source>
</evidence>
<comment type="similarity">
    <text evidence="5">Belongs to the group II decarboxylase family. Sphingosine-1-phosphate lyase subfamily.</text>
</comment>
<keyword evidence="2 6" id="KW-0210">Decarboxylase</keyword>
<dbReference type="GO" id="GO:0030170">
    <property type="term" value="F:pyridoxal phosphate binding"/>
    <property type="evidence" value="ECO:0007669"/>
    <property type="project" value="UniProtKB-UniRule"/>
</dbReference>
<dbReference type="InterPro" id="IPR020931">
    <property type="entry name" value="MfnA"/>
</dbReference>
<dbReference type="RefSeq" id="WP_276624100.1">
    <property type="nucleotide sequence ID" value="NZ_DUIH01000009.1"/>
</dbReference>
<feature type="modified residue" description="N6-(pyridoxal phosphate)lysine" evidence="6 7">
    <location>
        <position position="228"/>
    </location>
</feature>
<dbReference type="PANTHER" id="PTHR42735">
    <property type="match status" value="1"/>
</dbReference>
<dbReference type="UniPathway" id="UPA00080"/>
<organism evidence="8 9">
    <name type="scientific">Methermicoccus shengliensis</name>
    <dbReference type="NCBI Taxonomy" id="660064"/>
    <lineage>
        <taxon>Archaea</taxon>
        <taxon>Methanobacteriati</taxon>
        <taxon>Methanobacteriota</taxon>
        <taxon>Stenosarchaea group</taxon>
        <taxon>Methanomicrobia</taxon>
        <taxon>Methanosarcinales</taxon>
        <taxon>Methermicoccaceae</taxon>
        <taxon>Methermicoccus</taxon>
    </lineage>
</organism>
<comment type="catalytic activity">
    <reaction evidence="6">
        <text>L-tyrosine + H(+) = tyramine + CO2</text>
        <dbReference type="Rhea" id="RHEA:14345"/>
        <dbReference type="ChEBI" id="CHEBI:15378"/>
        <dbReference type="ChEBI" id="CHEBI:16526"/>
        <dbReference type="ChEBI" id="CHEBI:58315"/>
        <dbReference type="ChEBI" id="CHEBI:327995"/>
        <dbReference type="EC" id="4.1.1.25"/>
    </reaction>
</comment>
<proteinExistence type="inferred from homology"/>
<keyword evidence="3 6" id="KW-0663">Pyridoxal phosphate</keyword>
<dbReference type="Gene3D" id="3.40.640.10">
    <property type="entry name" value="Type I PLP-dependent aspartate aminotransferase-like (Major domain)"/>
    <property type="match status" value="1"/>
</dbReference>
<evidence type="ECO:0000256" key="3">
    <source>
        <dbReference type="ARBA" id="ARBA00022898"/>
    </source>
</evidence>
<keyword evidence="4 6" id="KW-0456">Lyase</keyword>
<dbReference type="Proteomes" id="UP000600363">
    <property type="component" value="Unassembled WGS sequence"/>
</dbReference>
<evidence type="ECO:0000256" key="5">
    <source>
        <dbReference type="ARBA" id="ARBA00038302"/>
    </source>
</evidence>